<dbReference type="Gene3D" id="3.40.50.300">
    <property type="entry name" value="P-loop containing nucleotide triphosphate hydrolases"/>
    <property type="match status" value="1"/>
</dbReference>
<keyword evidence="3" id="KW-1185">Reference proteome</keyword>
<dbReference type="SUPFAM" id="SSF52540">
    <property type="entry name" value="P-loop containing nucleoside triphosphate hydrolases"/>
    <property type="match status" value="1"/>
</dbReference>
<dbReference type="InterPro" id="IPR027417">
    <property type="entry name" value="P-loop_NTPase"/>
</dbReference>
<reference evidence="2 3" key="1">
    <citation type="submission" date="2020-08" db="EMBL/GenBank/DDBJ databases">
        <title>Sequencing the genomes of 1000 actinobacteria strains.</title>
        <authorList>
            <person name="Klenk H.-P."/>
        </authorList>
    </citation>
    <scope>NUCLEOTIDE SEQUENCE [LARGE SCALE GENOMIC DNA]</scope>
    <source>
        <strain evidence="2 3">DSM 45913</strain>
    </source>
</reference>
<organism evidence="2 3">
    <name type="scientific">Nonomuraea muscovyensis</name>
    <dbReference type="NCBI Taxonomy" id="1124761"/>
    <lineage>
        <taxon>Bacteria</taxon>
        <taxon>Bacillati</taxon>
        <taxon>Actinomycetota</taxon>
        <taxon>Actinomycetes</taxon>
        <taxon>Streptosporangiales</taxon>
        <taxon>Streptosporangiaceae</taxon>
        <taxon>Nonomuraea</taxon>
    </lineage>
</organism>
<feature type="domain" description="Guanylate kinase-like" evidence="1">
    <location>
        <begin position="1"/>
        <end position="93"/>
    </location>
</feature>
<evidence type="ECO:0000259" key="1">
    <source>
        <dbReference type="PROSITE" id="PS50052"/>
    </source>
</evidence>
<proteinExistence type="predicted"/>
<comment type="caution">
    <text evidence="2">The sequence shown here is derived from an EMBL/GenBank/DDBJ whole genome shotgun (WGS) entry which is preliminary data.</text>
</comment>
<gene>
    <name evidence="2" type="ORF">FHU36_001732</name>
</gene>
<name>A0A7X0BYV8_9ACTN</name>
<dbReference type="PROSITE" id="PS50052">
    <property type="entry name" value="GUANYLATE_KINASE_2"/>
    <property type="match status" value="1"/>
</dbReference>
<dbReference type="AlphaFoldDB" id="A0A7X0BYV8"/>
<dbReference type="InterPro" id="IPR008144">
    <property type="entry name" value="Guanylate_kin-like_dom"/>
</dbReference>
<dbReference type="RefSeq" id="WP_185083210.1">
    <property type="nucleotide sequence ID" value="NZ_JACHJB010000001.1"/>
</dbReference>
<keyword evidence="2" id="KW-0808">Transferase</keyword>
<dbReference type="EMBL" id="JACHJB010000001">
    <property type="protein sequence ID" value="MBB6345223.1"/>
    <property type="molecule type" value="Genomic_DNA"/>
</dbReference>
<accession>A0A7X0BYV8</accession>
<sequence length="188" mass="20997">MKGIVLYGPPASGKSTTTAALTALDPRFVLLRKLKSGNRRGTEYDFVTPDHLARLRAAGRLLAETHRYGNVYAIDRHQIQQMAQTGQVPVVHMGNIPDILRLAEAGPWLPVLLWVPRDVCERRSLQRGDGDTTSRLSAWDETLLDLQTHDTGLFSLRIRTDQTTPHDSARQIAHAYLRQEAPPLGHHA</sequence>
<dbReference type="Proteomes" id="UP000583800">
    <property type="component" value="Unassembled WGS sequence"/>
</dbReference>
<evidence type="ECO:0000313" key="3">
    <source>
        <dbReference type="Proteomes" id="UP000583800"/>
    </source>
</evidence>
<protein>
    <submittedName>
        <fullName evidence="2">Guanylate kinase</fullName>
        <ecNumber evidence="2">2.7.4.8</ecNumber>
    </submittedName>
</protein>
<dbReference type="EC" id="2.7.4.8" evidence="2"/>
<evidence type="ECO:0000313" key="2">
    <source>
        <dbReference type="EMBL" id="MBB6345223.1"/>
    </source>
</evidence>
<keyword evidence="2" id="KW-0418">Kinase</keyword>
<dbReference type="GO" id="GO:0004385">
    <property type="term" value="F:GMP kinase activity"/>
    <property type="evidence" value="ECO:0007669"/>
    <property type="project" value="UniProtKB-EC"/>
</dbReference>